<reference evidence="4 5" key="1">
    <citation type="submission" date="2023-10" db="EMBL/GenBank/DDBJ databases">
        <title>Complete genome sequence of Shewanella sp. DAU334.</title>
        <authorList>
            <person name="Lee Y.-S."/>
            <person name="Jeong H.-R."/>
            <person name="Hwang E.-J."/>
            <person name="Choi Y.-L."/>
            <person name="Kim G.-D."/>
        </authorList>
    </citation>
    <scope>NUCLEOTIDE SEQUENCE [LARGE SCALE GENOMIC DNA]</scope>
    <source>
        <strain evidence="4 5">DAU334</strain>
    </source>
</reference>
<evidence type="ECO:0000313" key="5">
    <source>
        <dbReference type="Proteomes" id="UP001529491"/>
    </source>
</evidence>
<dbReference type="InterPro" id="IPR023772">
    <property type="entry name" value="DNA-bd_HTH_TetR-type_CS"/>
</dbReference>
<gene>
    <name evidence="4" type="ORF">RGE70_16510</name>
</gene>
<feature type="DNA-binding region" description="H-T-H motif" evidence="2">
    <location>
        <begin position="32"/>
        <end position="51"/>
    </location>
</feature>
<dbReference type="RefSeq" id="WP_310472532.1">
    <property type="nucleotide sequence ID" value="NZ_CP136522.1"/>
</dbReference>
<dbReference type="PANTHER" id="PTHR30055:SF224">
    <property type="entry name" value="TRANSCRIPTIONAL REGULATOR TETR FAMILY"/>
    <property type="match status" value="1"/>
</dbReference>
<evidence type="ECO:0000256" key="1">
    <source>
        <dbReference type="ARBA" id="ARBA00023125"/>
    </source>
</evidence>
<evidence type="ECO:0000256" key="2">
    <source>
        <dbReference type="PROSITE-ProRule" id="PRU00335"/>
    </source>
</evidence>
<dbReference type="PRINTS" id="PR00455">
    <property type="entry name" value="HTHTETR"/>
</dbReference>
<sequence length="202" mass="22248">MDKKLTRTEIKHKAVINASIAEFKAKGFRATSMDDIAKRAAVSKRTVYNHFASKEVLFGAIMQEMLAMMRAFEDVPFCASSSLESQLTLLARHEVTMLQAEGMISTSKVIIAEAIHSPELIADAMEQMSKQESPMASWFDAAIAAGAIKAKSSEMLVTQFTAVIKAHCFWPQLIQNAPFPDDAKTAEIVDTAVEMIIKQYGV</sequence>
<dbReference type="SUPFAM" id="SSF48498">
    <property type="entry name" value="Tetracyclin repressor-like, C-terminal domain"/>
    <property type="match status" value="1"/>
</dbReference>
<dbReference type="Pfam" id="PF14246">
    <property type="entry name" value="TetR_C_7"/>
    <property type="match status" value="1"/>
</dbReference>
<dbReference type="SUPFAM" id="SSF46689">
    <property type="entry name" value="Homeodomain-like"/>
    <property type="match status" value="1"/>
</dbReference>
<dbReference type="PANTHER" id="PTHR30055">
    <property type="entry name" value="HTH-TYPE TRANSCRIPTIONAL REGULATOR RUTR"/>
    <property type="match status" value="1"/>
</dbReference>
<keyword evidence="5" id="KW-1185">Reference proteome</keyword>
<protein>
    <submittedName>
        <fullName evidence="4">TetR/AcrR family transcriptional regulator</fullName>
    </submittedName>
</protein>
<dbReference type="InterPro" id="IPR001647">
    <property type="entry name" value="HTH_TetR"/>
</dbReference>
<evidence type="ECO:0000313" key="4">
    <source>
        <dbReference type="EMBL" id="WOT04892.1"/>
    </source>
</evidence>
<dbReference type="Pfam" id="PF00440">
    <property type="entry name" value="TetR_N"/>
    <property type="match status" value="1"/>
</dbReference>
<organism evidence="4 5">
    <name type="scientific">Shewanella youngdeokensis</name>
    <dbReference type="NCBI Taxonomy" id="2999068"/>
    <lineage>
        <taxon>Bacteria</taxon>
        <taxon>Pseudomonadati</taxon>
        <taxon>Pseudomonadota</taxon>
        <taxon>Gammaproteobacteria</taxon>
        <taxon>Alteromonadales</taxon>
        <taxon>Shewanellaceae</taxon>
        <taxon>Shewanella</taxon>
    </lineage>
</organism>
<evidence type="ECO:0000259" key="3">
    <source>
        <dbReference type="PROSITE" id="PS50977"/>
    </source>
</evidence>
<dbReference type="InterPro" id="IPR050109">
    <property type="entry name" value="HTH-type_TetR-like_transc_reg"/>
</dbReference>
<keyword evidence="1 2" id="KW-0238">DNA-binding</keyword>
<dbReference type="InterPro" id="IPR036271">
    <property type="entry name" value="Tet_transcr_reg_TetR-rel_C_sf"/>
</dbReference>
<accession>A0ABZ0JX82</accession>
<dbReference type="InterPro" id="IPR009057">
    <property type="entry name" value="Homeodomain-like_sf"/>
</dbReference>
<proteinExistence type="predicted"/>
<dbReference type="EMBL" id="CP136522">
    <property type="protein sequence ID" value="WOT04892.1"/>
    <property type="molecule type" value="Genomic_DNA"/>
</dbReference>
<feature type="domain" description="HTH tetR-type" evidence="3">
    <location>
        <begin position="9"/>
        <end position="69"/>
    </location>
</feature>
<dbReference type="Gene3D" id="1.10.10.60">
    <property type="entry name" value="Homeodomain-like"/>
    <property type="match status" value="1"/>
</dbReference>
<dbReference type="Proteomes" id="UP001529491">
    <property type="component" value="Chromosome"/>
</dbReference>
<name>A0ABZ0JX82_9GAMM</name>
<dbReference type="Gene3D" id="1.10.357.10">
    <property type="entry name" value="Tetracycline Repressor, domain 2"/>
    <property type="match status" value="1"/>
</dbReference>
<dbReference type="PROSITE" id="PS01081">
    <property type="entry name" value="HTH_TETR_1"/>
    <property type="match status" value="1"/>
</dbReference>
<dbReference type="InterPro" id="IPR039536">
    <property type="entry name" value="TetR_C_Proteobacteria"/>
</dbReference>
<dbReference type="PROSITE" id="PS50977">
    <property type="entry name" value="HTH_TETR_2"/>
    <property type="match status" value="1"/>
</dbReference>